<evidence type="ECO:0000313" key="1">
    <source>
        <dbReference type="EMBL" id="WAR07865.1"/>
    </source>
</evidence>
<sequence length="95" mass="11154">MHYGGIRNDSKYLNEADSNFGNFKALLEFRVEHRDSKLCPTRWVERQDALEIFFDFLSDIVEVISQDYVWREEGHYIRSDKLGSYLQSPRSSSSG</sequence>
<protein>
    <submittedName>
        <fullName evidence="1">Uncharacterized protein</fullName>
    </submittedName>
</protein>
<keyword evidence="2" id="KW-1185">Reference proteome</keyword>
<evidence type="ECO:0000313" key="2">
    <source>
        <dbReference type="Proteomes" id="UP001164746"/>
    </source>
</evidence>
<accession>A0ABY7ECX7</accession>
<organism evidence="1 2">
    <name type="scientific">Mya arenaria</name>
    <name type="common">Soft-shell clam</name>
    <dbReference type="NCBI Taxonomy" id="6604"/>
    <lineage>
        <taxon>Eukaryota</taxon>
        <taxon>Metazoa</taxon>
        <taxon>Spiralia</taxon>
        <taxon>Lophotrochozoa</taxon>
        <taxon>Mollusca</taxon>
        <taxon>Bivalvia</taxon>
        <taxon>Autobranchia</taxon>
        <taxon>Heteroconchia</taxon>
        <taxon>Euheterodonta</taxon>
        <taxon>Imparidentia</taxon>
        <taxon>Neoheterodontei</taxon>
        <taxon>Myida</taxon>
        <taxon>Myoidea</taxon>
        <taxon>Myidae</taxon>
        <taxon>Mya</taxon>
    </lineage>
</organism>
<proteinExistence type="predicted"/>
<reference evidence="1" key="1">
    <citation type="submission" date="2022-11" db="EMBL/GenBank/DDBJ databases">
        <title>Centuries of genome instability and evolution in soft-shell clam transmissible cancer (bioRxiv).</title>
        <authorList>
            <person name="Hart S.F.M."/>
            <person name="Yonemitsu M.A."/>
            <person name="Giersch R.M."/>
            <person name="Beal B.F."/>
            <person name="Arriagada G."/>
            <person name="Davis B.W."/>
            <person name="Ostrander E.A."/>
            <person name="Goff S.P."/>
            <person name="Metzger M.J."/>
        </authorList>
    </citation>
    <scope>NUCLEOTIDE SEQUENCE</scope>
    <source>
        <strain evidence="1">MELC-2E11</strain>
        <tissue evidence="1">Siphon/mantle</tissue>
    </source>
</reference>
<dbReference type="EMBL" id="CP111017">
    <property type="protein sequence ID" value="WAR07865.1"/>
    <property type="molecule type" value="Genomic_DNA"/>
</dbReference>
<dbReference type="Proteomes" id="UP001164746">
    <property type="component" value="Chromosome 6"/>
</dbReference>
<name>A0ABY7ECX7_MYAAR</name>
<gene>
    <name evidence="1" type="ORF">MAR_017823</name>
</gene>